<accession>A0ABN2IAY8</accession>
<dbReference type="Proteomes" id="UP001499947">
    <property type="component" value="Unassembled WGS sequence"/>
</dbReference>
<evidence type="ECO:0008006" key="4">
    <source>
        <dbReference type="Google" id="ProtNLM"/>
    </source>
</evidence>
<reference evidence="2 3" key="1">
    <citation type="journal article" date="2019" name="Int. J. Syst. Evol. Microbiol.">
        <title>The Global Catalogue of Microorganisms (GCM) 10K type strain sequencing project: providing services to taxonomists for standard genome sequencing and annotation.</title>
        <authorList>
            <consortium name="The Broad Institute Genomics Platform"/>
            <consortium name="The Broad Institute Genome Sequencing Center for Infectious Disease"/>
            <person name="Wu L."/>
            <person name="Ma J."/>
        </authorList>
    </citation>
    <scope>NUCLEOTIDE SEQUENCE [LARGE SCALE GENOMIC DNA]</scope>
    <source>
        <strain evidence="2 3">JCM 13244</strain>
    </source>
</reference>
<feature type="compositionally biased region" description="Basic and acidic residues" evidence="1">
    <location>
        <begin position="42"/>
        <end position="52"/>
    </location>
</feature>
<evidence type="ECO:0000256" key="1">
    <source>
        <dbReference type="SAM" id="MobiDB-lite"/>
    </source>
</evidence>
<gene>
    <name evidence="2" type="ORF">GCM10009680_48340</name>
</gene>
<evidence type="ECO:0000313" key="3">
    <source>
        <dbReference type="Proteomes" id="UP001499947"/>
    </source>
</evidence>
<sequence length="121" mass="13844">MESVESSASPARGKHRWRSVMRSRRASVHPRRGPRRRRPRKLHGDKGYDYPHPRRWLAFRGIRHRLARKGIESSRHLGRPRWVVDPAADACTAATSASRNTSSPSPPRRDPHMSPQTGQVT</sequence>
<evidence type="ECO:0000313" key="2">
    <source>
        <dbReference type="EMBL" id="GAA1701560.1"/>
    </source>
</evidence>
<proteinExistence type="predicted"/>
<keyword evidence="3" id="KW-1185">Reference proteome</keyword>
<comment type="caution">
    <text evidence="2">The sequence shown here is derived from an EMBL/GenBank/DDBJ whole genome shotgun (WGS) entry which is preliminary data.</text>
</comment>
<feature type="region of interest" description="Disordered" evidence="1">
    <location>
        <begin position="1"/>
        <end position="53"/>
    </location>
</feature>
<name>A0ABN2IAY8_9ACTN</name>
<organism evidence="2 3">
    <name type="scientific">Streptomyces yatensis</name>
    <dbReference type="NCBI Taxonomy" id="155177"/>
    <lineage>
        <taxon>Bacteria</taxon>
        <taxon>Bacillati</taxon>
        <taxon>Actinomycetota</taxon>
        <taxon>Actinomycetes</taxon>
        <taxon>Kitasatosporales</taxon>
        <taxon>Streptomycetaceae</taxon>
        <taxon>Streptomyces</taxon>
        <taxon>Streptomyces violaceusniger group</taxon>
    </lineage>
</organism>
<feature type="compositionally biased region" description="Basic residues" evidence="1">
    <location>
        <begin position="12"/>
        <end position="41"/>
    </location>
</feature>
<protein>
    <recommendedName>
        <fullName evidence="4">Transposase</fullName>
    </recommendedName>
</protein>
<feature type="compositionally biased region" description="Low complexity" evidence="1">
    <location>
        <begin position="90"/>
        <end position="103"/>
    </location>
</feature>
<feature type="region of interest" description="Disordered" evidence="1">
    <location>
        <begin position="90"/>
        <end position="121"/>
    </location>
</feature>
<dbReference type="EMBL" id="BAAALR010000053">
    <property type="protein sequence ID" value="GAA1701560.1"/>
    <property type="molecule type" value="Genomic_DNA"/>
</dbReference>